<feature type="compositionally biased region" description="Pro residues" evidence="1">
    <location>
        <begin position="66"/>
        <end position="83"/>
    </location>
</feature>
<accession>A0A921UIM7</accession>
<feature type="region of interest" description="Disordered" evidence="1">
    <location>
        <begin position="115"/>
        <end position="145"/>
    </location>
</feature>
<organism evidence="2 3">
    <name type="scientific">Sorghum bicolor</name>
    <name type="common">Sorghum</name>
    <name type="synonym">Sorghum vulgare</name>
    <dbReference type="NCBI Taxonomy" id="4558"/>
    <lineage>
        <taxon>Eukaryota</taxon>
        <taxon>Viridiplantae</taxon>
        <taxon>Streptophyta</taxon>
        <taxon>Embryophyta</taxon>
        <taxon>Tracheophyta</taxon>
        <taxon>Spermatophyta</taxon>
        <taxon>Magnoliopsida</taxon>
        <taxon>Liliopsida</taxon>
        <taxon>Poales</taxon>
        <taxon>Poaceae</taxon>
        <taxon>PACMAD clade</taxon>
        <taxon>Panicoideae</taxon>
        <taxon>Andropogonodae</taxon>
        <taxon>Andropogoneae</taxon>
        <taxon>Sorghinae</taxon>
        <taxon>Sorghum</taxon>
    </lineage>
</organism>
<reference evidence="2" key="1">
    <citation type="journal article" date="2019" name="BMC Genomics">
        <title>A new reference genome for Sorghum bicolor reveals high levels of sequence similarity between sweet and grain genotypes: implications for the genetics of sugar metabolism.</title>
        <authorList>
            <person name="Cooper E.A."/>
            <person name="Brenton Z.W."/>
            <person name="Flinn B.S."/>
            <person name="Jenkins J."/>
            <person name="Shu S."/>
            <person name="Flowers D."/>
            <person name="Luo F."/>
            <person name="Wang Y."/>
            <person name="Xia P."/>
            <person name="Barry K."/>
            <person name="Daum C."/>
            <person name="Lipzen A."/>
            <person name="Yoshinaga Y."/>
            <person name="Schmutz J."/>
            <person name="Saski C."/>
            <person name="Vermerris W."/>
            <person name="Kresovich S."/>
        </authorList>
    </citation>
    <scope>NUCLEOTIDE SEQUENCE</scope>
</reference>
<name>A0A921UIM7_SORBI</name>
<reference evidence="2" key="2">
    <citation type="submission" date="2020-10" db="EMBL/GenBank/DDBJ databases">
        <authorList>
            <person name="Cooper E.A."/>
            <person name="Brenton Z.W."/>
            <person name="Flinn B.S."/>
            <person name="Jenkins J."/>
            <person name="Shu S."/>
            <person name="Flowers D."/>
            <person name="Luo F."/>
            <person name="Wang Y."/>
            <person name="Xia P."/>
            <person name="Barry K."/>
            <person name="Daum C."/>
            <person name="Lipzen A."/>
            <person name="Yoshinaga Y."/>
            <person name="Schmutz J."/>
            <person name="Saski C."/>
            <person name="Vermerris W."/>
            <person name="Kresovich S."/>
        </authorList>
    </citation>
    <scope>NUCLEOTIDE SEQUENCE</scope>
</reference>
<dbReference type="Proteomes" id="UP000807115">
    <property type="component" value="Chromosome 4"/>
</dbReference>
<evidence type="ECO:0000256" key="1">
    <source>
        <dbReference type="SAM" id="MobiDB-lite"/>
    </source>
</evidence>
<protein>
    <submittedName>
        <fullName evidence="2">Uncharacterized protein</fullName>
    </submittedName>
</protein>
<proteinExistence type="predicted"/>
<evidence type="ECO:0000313" key="2">
    <source>
        <dbReference type="EMBL" id="KAG0531206.1"/>
    </source>
</evidence>
<evidence type="ECO:0000313" key="3">
    <source>
        <dbReference type="Proteomes" id="UP000807115"/>
    </source>
</evidence>
<dbReference type="AlphaFoldDB" id="A0A921UIM7"/>
<gene>
    <name evidence="2" type="ORF">BDA96_04G004000</name>
</gene>
<sequence length="157" mass="16598">METKTDLLSLSLSHHLRPPYWSLPSLPVQAAGSVSSQSQPPAPEALTSSGPSASPPLKTRVAKPIHPLPPPPPPPSIPIPIFHPSPSCSHTHLLHTCNSLEVTSQAKQAALLPAQQQHVNKPNQASPSPSPPRSAHLPSLATSNCPVGVASEYHHHY</sequence>
<feature type="compositionally biased region" description="Low complexity" evidence="1">
    <location>
        <begin position="29"/>
        <end position="39"/>
    </location>
</feature>
<comment type="caution">
    <text evidence="2">The sequence shown here is derived from an EMBL/GenBank/DDBJ whole genome shotgun (WGS) entry which is preliminary data.</text>
</comment>
<dbReference type="EMBL" id="CM027683">
    <property type="protein sequence ID" value="KAG0531206.1"/>
    <property type="molecule type" value="Genomic_DNA"/>
</dbReference>
<feature type="region of interest" description="Disordered" evidence="1">
    <location>
        <begin position="29"/>
        <end position="83"/>
    </location>
</feature>